<proteinExistence type="inferred from homology"/>
<dbReference type="OrthoDB" id="8959163at2"/>
<evidence type="ECO:0000256" key="3">
    <source>
        <dbReference type="RuleBase" id="RU000363"/>
    </source>
</evidence>
<dbReference type="EMBL" id="FNDJ01000005">
    <property type="protein sequence ID" value="SDI40350.1"/>
    <property type="molecule type" value="Genomic_DNA"/>
</dbReference>
<sequence length="262" mass="26476">MDMRLTGGTAVVTGASRGIGLAVVQALVAEGMRVVAAARTISPALKESGAVAVTADLSTAGGPAEVIDRALAALGEIDLLVNNVGGGDGGEGQTGGFLGFDDEQWHSTYDLNFLSAVRATRAALPSLLRRGGTVINVSSISARMPHTGPIPYTTSKAALTAFGKALAEEFGPQGVRVATVSPGAVRTSMWEDPNGYGAAVAAAHGVEHERFLAGLPSNTGMTTGRFIEPEEVAALVTYLASPHAGSISGADYVIDGGSGKTV</sequence>
<dbReference type="Pfam" id="PF00106">
    <property type="entry name" value="adh_short"/>
    <property type="match status" value="1"/>
</dbReference>
<evidence type="ECO:0000256" key="2">
    <source>
        <dbReference type="ARBA" id="ARBA00023002"/>
    </source>
</evidence>
<evidence type="ECO:0000313" key="4">
    <source>
        <dbReference type="EMBL" id="SDI40350.1"/>
    </source>
</evidence>
<dbReference type="PANTHER" id="PTHR42760">
    <property type="entry name" value="SHORT-CHAIN DEHYDROGENASES/REDUCTASES FAMILY MEMBER"/>
    <property type="match status" value="1"/>
</dbReference>
<accession>A0A1G8KBV9</accession>
<dbReference type="InterPro" id="IPR002347">
    <property type="entry name" value="SDR_fam"/>
</dbReference>
<dbReference type="CDD" id="cd05233">
    <property type="entry name" value="SDR_c"/>
    <property type="match status" value="1"/>
</dbReference>
<dbReference type="GO" id="GO:0016616">
    <property type="term" value="F:oxidoreductase activity, acting on the CH-OH group of donors, NAD or NADP as acceptor"/>
    <property type="evidence" value="ECO:0007669"/>
    <property type="project" value="TreeGrafter"/>
</dbReference>
<dbReference type="Proteomes" id="UP000199202">
    <property type="component" value="Unassembled WGS sequence"/>
</dbReference>
<comment type="similarity">
    <text evidence="1 3">Belongs to the short-chain dehydrogenases/reductases (SDR) family.</text>
</comment>
<evidence type="ECO:0000256" key="1">
    <source>
        <dbReference type="ARBA" id="ARBA00006484"/>
    </source>
</evidence>
<keyword evidence="2" id="KW-0560">Oxidoreductase</keyword>
<name>A0A1G8KBV9_9ACTN</name>
<dbReference type="FunFam" id="3.40.50.720:FF:000084">
    <property type="entry name" value="Short-chain dehydrogenase reductase"/>
    <property type="match status" value="1"/>
</dbReference>
<dbReference type="PRINTS" id="PR00081">
    <property type="entry name" value="GDHRDH"/>
</dbReference>
<reference evidence="4 5" key="1">
    <citation type="submission" date="2016-10" db="EMBL/GenBank/DDBJ databases">
        <authorList>
            <person name="de Groot N.N."/>
        </authorList>
    </citation>
    <scope>NUCLEOTIDE SEQUENCE [LARGE SCALE GENOMIC DNA]</scope>
    <source>
        <strain evidence="4 5">CGMCC 4.6533</strain>
    </source>
</reference>
<dbReference type="AlphaFoldDB" id="A0A1G8KBV9"/>
<dbReference type="InterPro" id="IPR036291">
    <property type="entry name" value="NAD(P)-bd_dom_sf"/>
</dbReference>
<dbReference type="SUPFAM" id="SSF51735">
    <property type="entry name" value="NAD(P)-binding Rossmann-fold domains"/>
    <property type="match status" value="1"/>
</dbReference>
<keyword evidence="5" id="KW-1185">Reference proteome</keyword>
<dbReference type="PANTHER" id="PTHR42760:SF133">
    <property type="entry name" value="3-OXOACYL-[ACYL-CARRIER-PROTEIN] REDUCTASE"/>
    <property type="match status" value="1"/>
</dbReference>
<dbReference type="PRINTS" id="PR00080">
    <property type="entry name" value="SDRFAMILY"/>
</dbReference>
<evidence type="ECO:0000313" key="5">
    <source>
        <dbReference type="Proteomes" id="UP000199202"/>
    </source>
</evidence>
<dbReference type="RefSeq" id="WP_090931321.1">
    <property type="nucleotide sequence ID" value="NZ_FNDJ01000005.1"/>
</dbReference>
<gene>
    <name evidence="4" type="ORF">SAMN05421869_105332</name>
</gene>
<dbReference type="Gene3D" id="3.40.50.720">
    <property type="entry name" value="NAD(P)-binding Rossmann-like Domain"/>
    <property type="match status" value="1"/>
</dbReference>
<organism evidence="4 5">
    <name type="scientific">Nonomuraea jiangxiensis</name>
    <dbReference type="NCBI Taxonomy" id="633440"/>
    <lineage>
        <taxon>Bacteria</taxon>
        <taxon>Bacillati</taxon>
        <taxon>Actinomycetota</taxon>
        <taxon>Actinomycetes</taxon>
        <taxon>Streptosporangiales</taxon>
        <taxon>Streptosporangiaceae</taxon>
        <taxon>Nonomuraea</taxon>
    </lineage>
</organism>
<dbReference type="STRING" id="633440.SAMN05421869_105332"/>
<protein>
    <submittedName>
        <fullName evidence="4">NAD(P)-dependent dehydrogenase, short-chain alcohol dehydrogenase family</fullName>
    </submittedName>
</protein>